<dbReference type="Pfam" id="PF03413">
    <property type="entry name" value="PepSY"/>
    <property type="match status" value="1"/>
</dbReference>
<evidence type="ECO:0000313" key="4">
    <source>
        <dbReference type="EMBL" id="MDQ0465411.1"/>
    </source>
</evidence>
<keyword evidence="2" id="KW-1133">Transmembrane helix</keyword>
<feature type="transmembrane region" description="Helical" evidence="2">
    <location>
        <begin position="197"/>
        <end position="222"/>
    </location>
</feature>
<feature type="domain" description="PepSY" evidence="3">
    <location>
        <begin position="261"/>
        <end position="316"/>
    </location>
</feature>
<dbReference type="RefSeq" id="WP_307350704.1">
    <property type="nucleotide sequence ID" value="NZ_JAUSVS010000006.1"/>
</dbReference>
<dbReference type="InterPro" id="IPR025711">
    <property type="entry name" value="PepSY"/>
</dbReference>
<feature type="transmembrane region" description="Helical" evidence="2">
    <location>
        <begin position="12"/>
        <end position="40"/>
    </location>
</feature>
<gene>
    <name evidence="4" type="ORF">QO010_003198</name>
</gene>
<reference evidence="4 5" key="1">
    <citation type="submission" date="2023-07" db="EMBL/GenBank/DDBJ databases">
        <title>Genomic Encyclopedia of Type Strains, Phase IV (KMG-IV): sequencing the most valuable type-strain genomes for metagenomic binning, comparative biology and taxonomic classification.</title>
        <authorList>
            <person name="Goeker M."/>
        </authorList>
    </citation>
    <scope>NUCLEOTIDE SEQUENCE [LARGE SCALE GENOMIC DNA]</scope>
    <source>
        <strain evidence="4 5">DSM 18695</strain>
    </source>
</reference>
<feature type="region of interest" description="Disordered" evidence="1">
    <location>
        <begin position="81"/>
        <end position="102"/>
    </location>
</feature>
<keyword evidence="5" id="KW-1185">Reference proteome</keyword>
<evidence type="ECO:0000259" key="3">
    <source>
        <dbReference type="Pfam" id="PF03413"/>
    </source>
</evidence>
<dbReference type="InterPro" id="IPR005625">
    <property type="entry name" value="PepSY-ass_TM"/>
</dbReference>
<dbReference type="PANTHER" id="PTHR34219">
    <property type="entry name" value="IRON-REGULATED INNER MEMBRANE PROTEIN-RELATED"/>
    <property type="match status" value="1"/>
</dbReference>
<keyword evidence="2" id="KW-0472">Membrane</keyword>
<dbReference type="Proteomes" id="UP001228905">
    <property type="component" value="Unassembled WGS sequence"/>
</dbReference>
<keyword evidence="2" id="KW-0812">Transmembrane</keyword>
<evidence type="ECO:0000256" key="2">
    <source>
        <dbReference type="SAM" id="Phobius"/>
    </source>
</evidence>
<protein>
    <submittedName>
        <fullName evidence="4">Iron-regulated membrane protein</fullName>
    </submittedName>
</protein>
<comment type="caution">
    <text evidence="4">The sequence shown here is derived from an EMBL/GenBank/DDBJ whole genome shotgun (WGS) entry which is preliminary data.</text>
</comment>
<dbReference type="Pfam" id="PF03929">
    <property type="entry name" value="PepSY_TM"/>
    <property type="match status" value="1"/>
</dbReference>
<dbReference type="EMBL" id="JAUSVS010000006">
    <property type="protein sequence ID" value="MDQ0465411.1"/>
    <property type="molecule type" value="Genomic_DNA"/>
</dbReference>
<evidence type="ECO:0000256" key="1">
    <source>
        <dbReference type="SAM" id="MobiDB-lite"/>
    </source>
</evidence>
<feature type="transmembrane region" description="Helical" evidence="2">
    <location>
        <begin position="347"/>
        <end position="371"/>
    </location>
</feature>
<organism evidence="4 5">
    <name type="scientific">Caulobacter ginsengisoli</name>
    <dbReference type="NCBI Taxonomy" id="400775"/>
    <lineage>
        <taxon>Bacteria</taxon>
        <taxon>Pseudomonadati</taxon>
        <taxon>Pseudomonadota</taxon>
        <taxon>Alphaproteobacteria</taxon>
        <taxon>Caulobacterales</taxon>
        <taxon>Caulobacteraceae</taxon>
        <taxon>Caulobacter</taxon>
    </lineage>
</organism>
<proteinExistence type="predicted"/>
<accession>A0ABU0ITT1</accession>
<sequence>MTRSLLGRLRRLWLDVHLWLGVGLFVLTVPLGLSGAYLVWHDGFDRLTHPGRYAVSRSAEVVPASTLLDAARAALGQRATPTQLRLPEDEGGPATVQGRVPGPVAAGARPKTLTAFLDPATGKVLEVVDTEASFTRIMHRLHGQLLVTTPGLGRKIVGWLGWAMTVSCLTGLWLWWPRNGRVLKALRWRRSPSTWNNLHHMVGFWVLVPLLILSLTGVYISFPQTARALFGVAPPAAQRGGMPGMGGPRRTPPPPLAETRLTIDEAVQAAQAETPGVLTAVTLPTKGKAPAWRVALKVDGLDAPVTVRVDDASGEVRQGGGPDGPAAQDPLSRWMRRLHDGDDMGPVWQALIFLAGLAPALLGTSGTIMWLHRRHLRKAIRHGHDAGHDTAATS</sequence>
<evidence type="ECO:0000313" key="5">
    <source>
        <dbReference type="Proteomes" id="UP001228905"/>
    </source>
</evidence>
<name>A0ABU0ITT1_9CAUL</name>
<feature type="transmembrane region" description="Helical" evidence="2">
    <location>
        <begin position="156"/>
        <end position="176"/>
    </location>
</feature>